<evidence type="ECO:0000256" key="1">
    <source>
        <dbReference type="SAM" id="MobiDB-lite"/>
    </source>
</evidence>
<protein>
    <submittedName>
        <fullName evidence="2">Uncharacterized protein</fullName>
    </submittedName>
</protein>
<evidence type="ECO:0000313" key="3">
    <source>
        <dbReference type="Proteomes" id="UP000077755"/>
    </source>
</evidence>
<dbReference type="EMBL" id="CP093345">
    <property type="protein sequence ID" value="WOG92730.1"/>
    <property type="molecule type" value="Genomic_DNA"/>
</dbReference>
<gene>
    <name evidence="2" type="ORF">DCAR_0312005</name>
</gene>
<feature type="compositionally biased region" description="Basic and acidic residues" evidence="1">
    <location>
        <begin position="58"/>
        <end position="69"/>
    </location>
</feature>
<dbReference type="Proteomes" id="UP000077755">
    <property type="component" value="Chromosome 3"/>
</dbReference>
<organism evidence="2 3">
    <name type="scientific">Daucus carota subsp. sativus</name>
    <name type="common">Carrot</name>
    <dbReference type="NCBI Taxonomy" id="79200"/>
    <lineage>
        <taxon>Eukaryota</taxon>
        <taxon>Viridiplantae</taxon>
        <taxon>Streptophyta</taxon>
        <taxon>Embryophyta</taxon>
        <taxon>Tracheophyta</taxon>
        <taxon>Spermatophyta</taxon>
        <taxon>Magnoliopsida</taxon>
        <taxon>eudicotyledons</taxon>
        <taxon>Gunneridae</taxon>
        <taxon>Pentapetalae</taxon>
        <taxon>asterids</taxon>
        <taxon>campanulids</taxon>
        <taxon>Apiales</taxon>
        <taxon>Apiaceae</taxon>
        <taxon>Apioideae</taxon>
        <taxon>Scandiceae</taxon>
        <taxon>Daucinae</taxon>
        <taxon>Daucus</taxon>
        <taxon>Daucus sect. Daucus</taxon>
    </lineage>
</organism>
<reference evidence="2" key="1">
    <citation type="journal article" date="2016" name="Nat. Genet.">
        <title>A high-quality carrot genome assembly provides new insights into carotenoid accumulation and asterid genome evolution.</title>
        <authorList>
            <person name="Iorizzo M."/>
            <person name="Ellison S."/>
            <person name="Senalik D."/>
            <person name="Zeng P."/>
            <person name="Satapoomin P."/>
            <person name="Huang J."/>
            <person name="Bowman M."/>
            <person name="Iovene M."/>
            <person name="Sanseverino W."/>
            <person name="Cavagnaro P."/>
            <person name="Yildiz M."/>
            <person name="Macko-Podgorni A."/>
            <person name="Moranska E."/>
            <person name="Grzebelus E."/>
            <person name="Grzebelus D."/>
            <person name="Ashrafi H."/>
            <person name="Zheng Z."/>
            <person name="Cheng S."/>
            <person name="Spooner D."/>
            <person name="Van Deynze A."/>
            <person name="Simon P."/>
        </authorList>
    </citation>
    <scope>NUCLEOTIDE SEQUENCE</scope>
    <source>
        <tissue evidence="2">Leaf</tissue>
    </source>
</reference>
<dbReference type="AlphaFoldDB" id="A0AAF1AUH5"/>
<name>A0AAF1AUH5_DAUCS</name>
<feature type="compositionally biased region" description="Basic and acidic residues" evidence="1">
    <location>
        <begin position="78"/>
        <end position="112"/>
    </location>
</feature>
<evidence type="ECO:0000313" key="2">
    <source>
        <dbReference type="EMBL" id="WOG92730.1"/>
    </source>
</evidence>
<dbReference type="KEGG" id="dcr:108213900"/>
<proteinExistence type="predicted"/>
<feature type="region of interest" description="Disordered" evidence="1">
    <location>
        <begin position="1"/>
        <end position="119"/>
    </location>
</feature>
<reference evidence="2" key="2">
    <citation type="submission" date="2022-03" db="EMBL/GenBank/DDBJ databases">
        <title>Draft title - Genomic analysis of global carrot germplasm unveils the trajectory of domestication and the origin of high carotenoid orange carrot.</title>
        <authorList>
            <person name="Iorizzo M."/>
            <person name="Ellison S."/>
            <person name="Senalik D."/>
            <person name="Macko-Podgorni A."/>
            <person name="Grzebelus D."/>
            <person name="Bostan H."/>
            <person name="Rolling W."/>
            <person name="Curaba J."/>
            <person name="Simon P."/>
        </authorList>
    </citation>
    <scope>NUCLEOTIDE SEQUENCE</scope>
    <source>
        <tissue evidence="2">Leaf</tissue>
    </source>
</reference>
<feature type="compositionally biased region" description="Basic and acidic residues" evidence="1">
    <location>
        <begin position="7"/>
        <end position="23"/>
    </location>
</feature>
<accession>A0AAF1AUH5</accession>
<keyword evidence="3" id="KW-1185">Reference proteome</keyword>
<sequence>MGGCASRPKDLALEAKVPVEDPAKTVPEPVAETVPQESNAGEEKKEEPLIDVSAPADEAPKVEEVKTAEPETTPEVTTEDKPAEPKEEAAVKKVEEPAKTEEVAPKSEDKSEAVPTPVV</sequence>